<keyword evidence="1" id="KW-1133">Transmembrane helix</keyword>
<keyword evidence="4" id="KW-1185">Reference proteome</keyword>
<name>A0AAE3MGS7_9BACT</name>
<dbReference type="InterPro" id="IPR042283">
    <property type="entry name" value="GpdQ_catalytic"/>
</dbReference>
<dbReference type="AlphaFoldDB" id="A0AAE3MGS7"/>
<comment type="caution">
    <text evidence="3">The sequence shown here is derived from an EMBL/GenBank/DDBJ whole genome shotgun (WGS) entry which is preliminary data.</text>
</comment>
<dbReference type="Gene3D" id="3.60.21.40">
    <property type="entry name" value="GpdQ, catalytic alpha/beta sandwich domain"/>
    <property type="match status" value="1"/>
</dbReference>
<sequence length="304" mass="34842">MDVKNKLSRRQFIKTSSACFVGAIVLPSFVGLKKRVRFGWVTDIHFAEAEVKWGRYFSESKVKLAEAVDLFNEQGVDFVIETGDFKDQTSPPVEENTLKYLEQIEDVLRQFRGPVYHVLGNHDMDSLSKPQFLNGIENTGIPKDKSYYYFDRGGMRFVVLDACYTKKGEDYDHHNYHWTDANIPEEQLIWLRKVLALSQGPVFMFIHQLLDGRGDLYVNNARKVRKVIEESGKVQAVFQGHKHEGGCNVINDVLYFTLKAMVEGSGEINNSYSIVTVESNGEIKIEGYRKADDYEYAKSRTVHS</sequence>
<dbReference type="EMBL" id="JAPDPI010000048">
    <property type="protein sequence ID" value="MCW3807499.1"/>
    <property type="molecule type" value="Genomic_DNA"/>
</dbReference>
<keyword evidence="1" id="KW-0812">Transmembrane</keyword>
<reference evidence="3" key="1">
    <citation type="submission" date="2022-10" db="EMBL/GenBank/DDBJ databases">
        <authorList>
            <person name="Yu W.X."/>
        </authorList>
    </citation>
    <scope>NUCLEOTIDE SEQUENCE</scope>
    <source>
        <strain evidence="3">D04</strain>
    </source>
</reference>
<gene>
    <name evidence="3" type="ORF">OM074_17850</name>
</gene>
<proteinExistence type="predicted"/>
<dbReference type="PANTHER" id="PTHR16509:SF1">
    <property type="entry name" value="MANGANESE-DEPENDENT ADP-RIBOSE_CDP-ALCOHOL DIPHOSPHATASE"/>
    <property type="match status" value="1"/>
</dbReference>
<dbReference type="InterPro" id="IPR029052">
    <property type="entry name" value="Metallo-depent_PP-like"/>
</dbReference>
<keyword evidence="1" id="KW-0472">Membrane</keyword>
<dbReference type="Proteomes" id="UP001207408">
    <property type="component" value="Unassembled WGS sequence"/>
</dbReference>
<evidence type="ECO:0000259" key="2">
    <source>
        <dbReference type="Pfam" id="PF00149"/>
    </source>
</evidence>
<feature type="transmembrane region" description="Helical" evidence="1">
    <location>
        <begin position="12"/>
        <end position="32"/>
    </location>
</feature>
<dbReference type="RefSeq" id="WP_301201913.1">
    <property type="nucleotide sequence ID" value="NZ_JAPDPI010000048.1"/>
</dbReference>
<evidence type="ECO:0000313" key="4">
    <source>
        <dbReference type="Proteomes" id="UP001207408"/>
    </source>
</evidence>
<feature type="domain" description="Calcineurin-like phosphoesterase" evidence="2">
    <location>
        <begin position="37"/>
        <end position="244"/>
    </location>
</feature>
<dbReference type="PANTHER" id="PTHR16509">
    <property type="match status" value="1"/>
</dbReference>
<accession>A0AAE3MGS7</accession>
<evidence type="ECO:0000256" key="1">
    <source>
        <dbReference type="SAM" id="Phobius"/>
    </source>
</evidence>
<dbReference type="InterPro" id="IPR004843">
    <property type="entry name" value="Calcineurin-like_PHP"/>
</dbReference>
<protein>
    <submittedName>
        <fullName evidence="3">Metallophosphoesterase</fullName>
    </submittedName>
</protein>
<organism evidence="3 4">
    <name type="scientific">Plebeiibacterium marinum</name>
    <dbReference type="NCBI Taxonomy" id="2992111"/>
    <lineage>
        <taxon>Bacteria</taxon>
        <taxon>Pseudomonadati</taxon>
        <taxon>Bacteroidota</taxon>
        <taxon>Bacteroidia</taxon>
        <taxon>Marinilabiliales</taxon>
        <taxon>Marinilabiliaceae</taxon>
        <taxon>Plebeiibacterium</taxon>
    </lineage>
</organism>
<dbReference type="Gene3D" id="3.60.21.10">
    <property type="match status" value="1"/>
</dbReference>
<evidence type="ECO:0000313" key="3">
    <source>
        <dbReference type="EMBL" id="MCW3807499.1"/>
    </source>
</evidence>
<dbReference type="Pfam" id="PF00149">
    <property type="entry name" value="Metallophos"/>
    <property type="match status" value="1"/>
</dbReference>
<dbReference type="GO" id="GO:0016787">
    <property type="term" value="F:hydrolase activity"/>
    <property type="evidence" value="ECO:0007669"/>
    <property type="project" value="InterPro"/>
</dbReference>
<dbReference type="SUPFAM" id="SSF56300">
    <property type="entry name" value="Metallo-dependent phosphatases"/>
    <property type="match status" value="1"/>
</dbReference>